<keyword evidence="2" id="KW-1185">Reference proteome</keyword>
<protein>
    <submittedName>
        <fullName evidence="1">Uncharacterized protein</fullName>
    </submittedName>
</protein>
<dbReference type="Proteomes" id="UP001156669">
    <property type="component" value="Unassembled WGS sequence"/>
</dbReference>
<accession>A0ABQ5XZS8</accession>
<reference evidence="2" key="1">
    <citation type="journal article" date="2019" name="Int. J. Syst. Evol. Microbiol.">
        <title>The Global Catalogue of Microorganisms (GCM) 10K type strain sequencing project: providing services to taxonomists for standard genome sequencing and annotation.</title>
        <authorList>
            <consortium name="The Broad Institute Genomics Platform"/>
            <consortium name="The Broad Institute Genome Sequencing Center for Infectious Disease"/>
            <person name="Wu L."/>
            <person name="Ma J."/>
        </authorList>
    </citation>
    <scope>NUCLEOTIDE SEQUENCE [LARGE SCALE GENOMIC DNA]</scope>
    <source>
        <strain evidence="2">NBRC 110633</strain>
    </source>
</reference>
<name>A0ABQ5XZS8_9VIBR</name>
<evidence type="ECO:0000313" key="2">
    <source>
        <dbReference type="Proteomes" id="UP001156669"/>
    </source>
</evidence>
<organism evidence="1 2">
    <name type="scientific">Vibrio hyugaensis</name>
    <dbReference type="NCBI Taxonomy" id="1534743"/>
    <lineage>
        <taxon>Bacteria</taxon>
        <taxon>Pseudomonadati</taxon>
        <taxon>Pseudomonadota</taxon>
        <taxon>Gammaproteobacteria</taxon>
        <taxon>Vibrionales</taxon>
        <taxon>Vibrionaceae</taxon>
        <taxon>Vibrio</taxon>
    </lineage>
</organism>
<evidence type="ECO:0000313" key="1">
    <source>
        <dbReference type="EMBL" id="GLR02754.1"/>
    </source>
</evidence>
<sequence>MSRAFSFSQFFFKFIDNNSHYDMFVVSNTLIVAETSMEHSDITQLLIPKSDWASPDLFLYEGEDKLRLSLEGAIQYSGLNSIGGVVLGFRMIQYAVQLAAGDQSLQRDGISVYTAFPGRGAQDVFEYTCRALRDKRYCCDTTLHHPAAQTGQRGQFLFTIRLNEQSMVMTPANGLPRQSYFQADRHSQESREAALRWRDEKINFANSLLSLPPEECLRVL</sequence>
<dbReference type="EMBL" id="BSOE01000007">
    <property type="protein sequence ID" value="GLR02754.1"/>
    <property type="molecule type" value="Genomic_DNA"/>
</dbReference>
<gene>
    <name evidence="1" type="ORF">GCM10007906_03410</name>
</gene>
<proteinExistence type="predicted"/>
<comment type="caution">
    <text evidence="1">The sequence shown here is derived from an EMBL/GenBank/DDBJ whole genome shotgun (WGS) entry which is preliminary data.</text>
</comment>